<proteinExistence type="predicted"/>
<dbReference type="OrthoDB" id="10489488at2759"/>
<sequence length="107" mass="11656">MFSSQQQWGEVSKKRNEEAKQRLKEQAALEEAESLLRLQKLEEESENPNAENYGPGDLSNLGSGILDEGAWEASKGDDDSGLIVLENDAEGDNLLIDGSDSEGGLIF</sequence>
<organism evidence="2 3">
    <name type="scientific">Triparma strigata</name>
    <dbReference type="NCBI Taxonomy" id="1606541"/>
    <lineage>
        <taxon>Eukaryota</taxon>
        <taxon>Sar</taxon>
        <taxon>Stramenopiles</taxon>
        <taxon>Ochrophyta</taxon>
        <taxon>Bolidophyceae</taxon>
        <taxon>Parmales</taxon>
        <taxon>Triparmaceae</taxon>
        <taxon>Triparma</taxon>
    </lineage>
</organism>
<feature type="compositionally biased region" description="Basic and acidic residues" evidence="1">
    <location>
        <begin position="11"/>
        <end position="27"/>
    </location>
</feature>
<name>A0A9W7ESD4_9STRA</name>
<dbReference type="AlphaFoldDB" id="A0A9W7ESD4"/>
<dbReference type="Proteomes" id="UP001165085">
    <property type="component" value="Unassembled WGS sequence"/>
</dbReference>
<evidence type="ECO:0000313" key="3">
    <source>
        <dbReference type="Proteomes" id="UP001165085"/>
    </source>
</evidence>
<gene>
    <name evidence="2" type="ORF">TrST_g9786</name>
</gene>
<feature type="region of interest" description="Disordered" evidence="1">
    <location>
        <begin position="1"/>
        <end position="61"/>
    </location>
</feature>
<keyword evidence="3" id="KW-1185">Reference proteome</keyword>
<comment type="caution">
    <text evidence="2">The sequence shown here is derived from an EMBL/GenBank/DDBJ whole genome shotgun (WGS) entry which is preliminary data.</text>
</comment>
<protein>
    <submittedName>
        <fullName evidence="2">Uncharacterized protein</fullName>
    </submittedName>
</protein>
<evidence type="ECO:0000313" key="2">
    <source>
        <dbReference type="EMBL" id="GMH91039.1"/>
    </source>
</evidence>
<accession>A0A9W7ESD4</accession>
<evidence type="ECO:0000256" key="1">
    <source>
        <dbReference type="SAM" id="MobiDB-lite"/>
    </source>
</evidence>
<dbReference type="EMBL" id="BRXY01000380">
    <property type="protein sequence ID" value="GMH91039.1"/>
    <property type="molecule type" value="Genomic_DNA"/>
</dbReference>
<reference evidence="3" key="1">
    <citation type="journal article" date="2023" name="Commun. Biol.">
        <title>Genome analysis of Parmales, the sister group of diatoms, reveals the evolutionary specialization of diatoms from phago-mixotrophs to photoautotrophs.</title>
        <authorList>
            <person name="Ban H."/>
            <person name="Sato S."/>
            <person name="Yoshikawa S."/>
            <person name="Yamada K."/>
            <person name="Nakamura Y."/>
            <person name="Ichinomiya M."/>
            <person name="Sato N."/>
            <person name="Blanc-Mathieu R."/>
            <person name="Endo H."/>
            <person name="Kuwata A."/>
            <person name="Ogata H."/>
        </authorList>
    </citation>
    <scope>NUCLEOTIDE SEQUENCE [LARGE SCALE GENOMIC DNA]</scope>
    <source>
        <strain evidence="3">NIES 3701</strain>
    </source>
</reference>